<feature type="region of interest" description="Disordered" evidence="1">
    <location>
        <begin position="1"/>
        <end position="58"/>
    </location>
</feature>
<reference evidence="2 3" key="2">
    <citation type="journal article" date="2017" name="Front. Plant Sci.">
        <title>Gene Classification and Mining of Molecular Markers Useful in Red Clover (Trifolium pratense) Breeding.</title>
        <authorList>
            <person name="Istvanek J."/>
            <person name="Dluhosova J."/>
            <person name="Dluhos P."/>
            <person name="Patkova L."/>
            <person name="Nedelnik J."/>
            <person name="Repkova J."/>
        </authorList>
    </citation>
    <scope>NUCLEOTIDE SEQUENCE [LARGE SCALE GENOMIC DNA]</scope>
    <source>
        <strain evidence="3">cv. Tatra</strain>
        <tissue evidence="2">Young leaves</tissue>
    </source>
</reference>
<dbReference type="Proteomes" id="UP000236291">
    <property type="component" value="Unassembled WGS sequence"/>
</dbReference>
<feature type="non-terminal residue" evidence="2">
    <location>
        <position position="1"/>
    </location>
</feature>
<evidence type="ECO:0008006" key="4">
    <source>
        <dbReference type="Google" id="ProtNLM"/>
    </source>
</evidence>
<evidence type="ECO:0000313" key="3">
    <source>
        <dbReference type="Proteomes" id="UP000236291"/>
    </source>
</evidence>
<gene>
    <name evidence="2" type="ORF">L195_g063046</name>
</gene>
<dbReference type="EMBL" id="ASHM01193409">
    <property type="protein sequence ID" value="PNX66424.1"/>
    <property type="molecule type" value="Genomic_DNA"/>
</dbReference>
<organism evidence="2 3">
    <name type="scientific">Trifolium pratense</name>
    <name type="common">Red clover</name>
    <dbReference type="NCBI Taxonomy" id="57577"/>
    <lineage>
        <taxon>Eukaryota</taxon>
        <taxon>Viridiplantae</taxon>
        <taxon>Streptophyta</taxon>
        <taxon>Embryophyta</taxon>
        <taxon>Tracheophyta</taxon>
        <taxon>Spermatophyta</taxon>
        <taxon>Magnoliopsida</taxon>
        <taxon>eudicotyledons</taxon>
        <taxon>Gunneridae</taxon>
        <taxon>Pentapetalae</taxon>
        <taxon>rosids</taxon>
        <taxon>fabids</taxon>
        <taxon>Fabales</taxon>
        <taxon>Fabaceae</taxon>
        <taxon>Papilionoideae</taxon>
        <taxon>50 kb inversion clade</taxon>
        <taxon>NPAAA clade</taxon>
        <taxon>Hologalegina</taxon>
        <taxon>IRL clade</taxon>
        <taxon>Trifolieae</taxon>
        <taxon>Trifolium</taxon>
    </lineage>
</organism>
<protein>
    <recommendedName>
        <fullName evidence="4">Attachment glycoprotein G</fullName>
    </recommendedName>
</protein>
<feature type="compositionally biased region" description="Polar residues" evidence="1">
    <location>
        <begin position="15"/>
        <end position="51"/>
    </location>
</feature>
<proteinExistence type="predicted"/>
<accession>A0A2K3KJF7</accession>
<reference evidence="2 3" key="1">
    <citation type="journal article" date="2014" name="Am. J. Bot.">
        <title>Genome assembly and annotation for red clover (Trifolium pratense; Fabaceae).</title>
        <authorList>
            <person name="Istvanek J."/>
            <person name="Jaros M."/>
            <person name="Krenek A."/>
            <person name="Repkova J."/>
        </authorList>
    </citation>
    <scope>NUCLEOTIDE SEQUENCE [LARGE SCALE GENOMIC DNA]</scope>
    <source>
        <strain evidence="3">cv. Tatra</strain>
        <tissue evidence="2">Young leaves</tissue>
    </source>
</reference>
<sequence length="58" mass="6444">EAQRSTTVKRKSSPESKAQLNTKTKQPSFNITTIATQHQTKPPITTTQHLQSPPHHGI</sequence>
<comment type="caution">
    <text evidence="2">The sequence shown here is derived from an EMBL/GenBank/DDBJ whole genome shotgun (WGS) entry which is preliminary data.</text>
</comment>
<name>A0A2K3KJF7_TRIPR</name>
<evidence type="ECO:0000313" key="2">
    <source>
        <dbReference type="EMBL" id="PNX66424.1"/>
    </source>
</evidence>
<dbReference type="AlphaFoldDB" id="A0A2K3KJF7"/>
<evidence type="ECO:0000256" key="1">
    <source>
        <dbReference type="SAM" id="MobiDB-lite"/>
    </source>
</evidence>